<sequence>MRGAVTGRGARVDPVVAGAVATVAVSVVSGVVRMVREWRGREVELARVTQNALTERVRCAAPWASLRETHDGRQVRVVTTAHHASAAAAAGTAADTAAVAPGIGGGRRGGGDER</sequence>
<evidence type="ECO:0000256" key="2">
    <source>
        <dbReference type="SAM" id="Phobius"/>
    </source>
</evidence>
<dbReference type="AlphaFoldDB" id="A0A919A0X4"/>
<reference evidence="3" key="2">
    <citation type="submission" date="2020-09" db="EMBL/GenBank/DDBJ databases">
        <authorList>
            <person name="Sun Q."/>
            <person name="Ohkuma M."/>
        </authorList>
    </citation>
    <scope>NUCLEOTIDE SEQUENCE</scope>
    <source>
        <strain evidence="3">JCM 4784</strain>
    </source>
</reference>
<feature type="transmembrane region" description="Helical" evidence="2">
    <location>
        <begin position="15"/>
        <end position="35"/>
    </location>
</feature>
<keyword evidence="2" id="KW-1133">Transmembrane helix</keyword>
<proteinExistence type="predicted"/>
<dbReference type="EMBL" id="BNBT01000125">
    <property type="protein sequence ID" value="GHE82680.1"/>
    <property type="molecule type" value="Genomic_DNA"/>
</dbReference>
<evidence type="ECO:0000256" key="1">
    <source>
        <dbReference type="SAM" id="MobiDB-lite"/>
    </source>
</evidence>
<name>A0A919A0X4_9ACTN</name>
<comment type="caution">
    <text evidence="3">The sequence shown here is derived from an EMBL/GenBank/DDBJ whole genome shotgun (WGS) entry which is preliminary data.</text>
</comment>
<feature type="compositionally biased region" description="Low complexity" evidence="1">
    <location>
        <begin position="87"/>
        <end position="100"/>
    </location>
</feature>
<gene>
    <name evidence="3" type="ORF">GCM10018785_58360</name>
</gene>
<evidence type="ECO:0000313" key="4">
    <source>
        <dbReference type="Proteomes" id="UP000608024"/>
    </source>
</evidence>
<keyword evidence="2" id="KW-0812">Transmembrane</keyword>
<feature type="region of interest" description="Disordered" evidence="1">
    <location>
        <begin position="87"/>
        <end position="114"/>
    </location>
</feature>
<keyword evidence="2" id="KW-0472">Membrane</keyword>
<protein>
    <submittedName>
        <fullName evidence="3">Uncharacterized protein</fullName>
    </submittedName>
</protein>
<reference evidence="3" key="1">
    <citation type="journal article" date="2014" name="Int. J. Syst. Evol. Microbiol.">
        <title>Complete genome sequence of Corynebacterium casei LMG S-19264T (=DSM 44701T), isolated from a smear-ripened cheese.</title>
        <authorList>
            <consortium name="US DOE Joint Genome Institute (JGI-PGF)"/>
            <person name="Walter F."/>
            <person name="Albersmeier A."/>
            <person name="Kalinowski J."/>
            <person name="Ruckert C."/>
        </authorList>
    </citation>
    <scope>NUCLEOTIDE SEQUENCE</scope>
    <source>
        <strain evidence="3">JCM 4784</strain>
    </source>
</reference>
<organism evidence="3 4">
    <name type="scientific">Streptomyces longispororuber</name>
    <dbReference type="NCBI Taxonomy" id="68230"/>
    <lineage>
        <taxon>Bacteria</taxon>
        <taxon>Bacillati</taxon>
        <taxon>Actinomycetota</taxon>
        <taxon>Actinomycetes</taxon>
        <taxon>Kitasatosporales</taxon>
        <taxon>Streptomycetaceae</taxon>
        <taxon>Streptomyces</taxon>
    </lineage>
</organism>
<accession>A0A919A0X4</accession>
<evidence type="ECO:0000313" key="3">
    <source>
        <dbReference type="EMBL" id="GHE82680.1"/>
    </source>
</evidence>
<keyword evidence="4" id="KW-1185">Reference proteome</keyword>
<dbReference type="Proteomes" id="UP000608024">
    <property type="component" value="Unassembled WGS sequence"/>
</dbReference>